<dbReference type="NCBIfam" id="TIGR00501">
    <property type="entry name" value="met_pdase_II"/>
    <property type="match status" value="1"/>
</dbReference>
<evidence type="ECO:0000256" key="10">
    <source>
        <dbReference type="RuleBase" id="RU003653"/>
    </source>
</evidence>
<keyword evidence="5 9" id="KW-0963">Cytoplasm</keyword>
<dbReference type="Pfam" id="PF00557">
    <property type="entry name" value="Peptidase_M24"/>
    <property type="match status" value="1"/>
</dbReference>
<feature type="binding site" evidence="9">
    <location>
        <position position="245"/>
    </location>
    <ligand>
        <name>a divalent metal cation</name>
        <dbReference type="ChEBI" id="CHEBI:60240"/>
        <label>1</label>
    </ligand>
</feature>
<feature type="binding site" evidence="9">
    <location>
        <position position="314"/>
    </location>
    <ligand>
        <name>a divalent metal cation</name>
        <dbReference type="ChEBI" id="CHEBI:60240"/>
        <label>2</label>
        <note>catalytic</note>
    </ligand>
</feature>
<dbReference type="PANTHER" id="PTHR45777">
    <property type="entry name" value="METHIONINE AMINOPEPTIDASE 2"/>
    <property type="match status" value="1"/>
</dbReference>
<dbReference type="CDD" id="cd01088">
    <property type="entry name" value="MetAP2"/>
    <property type="match status" value="1"/>
</dbReference>
<protein>
    <recommendedName>
        <fullName evidence="9">Methionine aminopeptidase 2</fullName>
        <shortName evidence="9">MAP 2</shortName>
        <shortName evidence="9">MetAP 2</shortName>
        <ecNumber evidence="9">3.4.11.18</ecNumber>
    </recommendedName>
    <alternativeName>
        <fullName evidence="9">Peptidase M</fullName>
    </alternativeName>
</protein>
<dbReference type="GO" id="GO:0070006">
    <property type="term" value="F:metalloaminopeptidase activity"/>
    <property type="evidence" value="ECO:0007669"/>
    <property type="project" value="UniProtKB-UniRule"/>
</dbReference>
<dbReference type="GO" id="GO:0006508">
    <property type="term" value="P:proteolysis"/>
    <property type="evidence" value="ECO:0007669"/>
    <property type="project" value="UniProtKB-KW"/>
</dbReference>
<proteinExistence type="inferred from homology"/>
<gene>
    <name evidence="13" type="ORF">BJ875DRAFT_447836</name>
</gene>
<feature type="binding site" evidence="9">
    <location>
        <position position="442"/>
    </location>
    <ligand>
        <name>a divalent metal cation</name>
        <dbReference type="ChEBI" id="CHEBI:60240"/>
        <label>2</label>
        <note>catalytic</note>
    </ligand>
</feature>
<evidence type="ECO:0000256" key="6">
    <source>
        <dbReference type="ARBA" id="ARBA00022670"/>
    </source>
</evidence>
<dbReference type="InterPro" id="IPR002468">
    <property type="entry name" value="Pept_M24A_MAP2"/>
</dbReference>
<evidence type="ECO:0000256" key="2">
    <source>
        <dbReference type="ARBA" id="ARBA00001936"/>
    </source>
</evidence>
<feature type="compositionally biased region" description="Acidic residues" evidence="11">
    <location>
        <begin position="50"/>
        <end position="60"/>
    </location>
</feature>
<keyword evidence="4 9" id="KW-0031">Aminopeptidase</keyword>
<dbReference type="EC" id="3.4.11.18" evidence="9"/>
<accession>A0A9P7YTL8</accession>
<sequence length="461" mass="50483">MGNLSELSSVTDIMAAQTADALKNLKVKDPEAVIASAAAAKSSENGNAAEAEDSDDDEDEKGANGEGGTDGAAKKKRKRKKKTKKAGGANPTKQSSPPRVLLSTLFPSGEYPIGQEVEYMDENLYRTTNEEKRHLDRVNNDFLQEYRQGAEIHRQVRQYAAQNIKPGQSLTEIAEGIEDSVRALTGHPGLEEGDNIKGGIAFPTGVNLDHIAAHYSPNAGNKTILSKDNVMKVDFGVHINGRIVDSAFTMSFDPMYDNLLEAVREGTNTGIKEAGIDVRMGDIGAAIQETMESYEVEINGETFPVKCIRNLNGHDIRQWEIHGGKSVPIVKSNDQTKMEEGEVFAIETFGSTGNGYVRDDYETSHYAKRPDAPNVPLRIASASKLLSVINKNFGTLPFCRRYLDRLGQEKYLLGLNNLVSSGIVEAYPPLVDKKGSYTAQFEHTILLRPTVKEVISRGDDY</sequence>
<feature type="compositionally biased region" description="Basic residues" evidence="11">
    <location>
        <begin position="74"/>
        <end position="85"/>
    </location>
</feature>
<dbReference type="InterPro" id="IPR001714">
    <property type="entry name" value="Pept_M24_MAP"/>
</dbReference>
<reference evidence="13" key="1">
    <citation type="journal article" date="2021" name="IMA Fungus">
        <title>Genomic characterization of three marine fungi, including Emericellopsis atlantica sp. nov. with signatures of a generalist lifestyle and marine biomass degradation.</title>
        <authorList>
            <person name="Hagestad O.C."/>
            <person name="Hou L."/>
            <person name="Andersen J.H."/>
            <person name="Hansen E.H."/>
            <person name="Altermark B."/>
            <person name="Li C."/>
            <person name="Kuhnert E."/>
            <person name="Cox R.J."/>
            <person name="Crous P.W."/>
            <person name="Spatafora J.W."/>
            <person name="Lail K."/>
            <person name="Amirebrahimi M."/>
            <person name="Lipzen A."/>
            <person name="Pangilinan J."/>
            <person name="Andreopoulos W."/>
            <person name="Hayes R.D."/>
            <person name="Ng V."/>
            <person name="Grigoriev I.V."/>
            <person name="Jackson S.A."/>
            <person name="Sutton T.D.S."/>
            <person name="Dobson A.D.W."/>
            <person name="Rama T."/>
        </authorList>
    </citation>
    <scope>NUCLEOTIDE SEQUENCE</scope>
    <source>
        <strain evidence="13">TRa018bII</strain>
    </source>
</reference>
<dbReference type="OrthoDB" id="7848262at2759"/>
<feature type="binding site" evidence="9">
    <location>
        <position position="245"/>
    </location>
    <ligand>
        <name>a divalent metal cation</name>
        <dbReference type="ChEBI" id="CHEBI:60240"/>
        <label>2</label>
        <note>catalytic</note>
    </ligand>
</feature>
<dbReference type="InterPro" id="IPR000994">
    <property type="entry name" value="Pept_M24"/>
</dbReference>
<feature type="compositionally biased region" description="Low complexity" evidence="11">
    <location>
        <begin position="37"/>
        <end position="49"/>
    </location>
</feature>
<evidence type="ECO:0000313" key="13">
    <source>
        <dbReference type="EMBL" id="KAG9239604.1"/>
    </source>
</evidence>
<keyword evidence="14" id="KW-1185">Reference proteome</keyword>
<dbReference type="Gene3D" id="3.90.230.10">
    <property type="entry name" value="Creatinase/methionine aminopeptidase superfamily"/>
    <property type="match status" value="1"/>
</dbReference>
<keyword evidence="6 9" id="KW-0645">Protease</keyword>
<keyword evidence="7 9" id="KW-0479">Metal-binding</keyword>
<comment type="cofactor">
    <cofactor evidence="9">
        <name>Co(2+)</name>
        <dbReference type="ChEBI" id="CHEBI:48828"/>
    </cofactor>
    <cofactor evidence="9">
        <name>Zn(2+)</name>
        <dbReference type="ChEBI" id="CHEBI:29105"/>
    </cofactor>
    <cofactor evidence="9">
        <name>Mn(2+)</name>
        <dbReference type="ChEBI" id="CHEBI:29035"/>
    </cofactor>
    <cofactor evidence="9">
        <name>Fe(2+)</name>
        <dbReference type="ChEBI" id="CHEBI:29033"/>
    </cofactor>
    <text evidence="9">Binds 2 divalent metal cations per subunit. Has a high-affinity and a low affinity metal-binding site. The true nature of the physiological cofactor is under debate. The enzyme is active with cobalt, zinc, manganese or divalent iron ions. Most likely, methionine aminopeptidases function as mononuclear Fe(2+)-metalloproteases under physiological conditions, and the catalytically relevant metal-binding site has been assigned to the histidine-containing high-affinity site.</text>
</comment>
<comment type="catalytic activity">
    <reaction evidence="1 9 10">
        <text>Release of N-terminal amino acids, preferentially methionine, from peptides and arylamides.</text>
        <dbReference type="EC" id="3.4.11.18"/>
    </reaction>
</comment>
<dbReference type="InterPro" id="IPR036390">
    <property type="entry name" value="WH_DNA-bd_sf"/>
</dbReference>
<feature type="binding site" evidence="9">
    <location>
        <position position="214"/>
    </location>
    <ligand>
        <name>substrate</name>
    </ligand>
</feature>
<evidence type="ECO:0000259" key="12">
    <source>
        <dbReference type="Pfam" id="PF00557"/>
    </source>
</evidence>
<comment type="similarity">
    <text evidence="9">Belongs to the peptidase M24A family. Methionine aminopeptidase eukaryotic type 2 subfamily.</text>
</comment>
<feature type="binding site" evidence="9">
    <location>
        <position position="347"/>
    </location>
    <ligand>
        <name>a divalent metal cation</name>
        <dbReference type="ChEBI" id="CHEBI:60240"/>
        <label>2</label>
        <note>catalytic</note>
    </ligand>
</feature>
<feature type="binding site" evidence="9">
    <location>
        <position position="442"/>
    </location>
    <ligand>
        <name>a divalent metal cation</name>
        <dbReference type="ChEBI" id="CHEBI:60240"/>
        <label>1</label>
    </ligand>
</feature>
<dbReference type="EMBL" id="MU251357">
    <property type="protein sequence ID" value="KAG9239604.1"/>
    <property type="molecule type" value="Genomic_DNA"/>
</dbReference>
<comment type="subcellular location">
    <subcellularLocation>
        <location evidence="9">Cytoplasm</location>
    </subcellularLocation>
</comment>
<name>A0A9P7YTL8_9HELO</name>
<dbReference type="AlphaFoldDB" id="A0A9P7YTL8"/>
<organism evidence="13 14">
    <name type="scientific">Amylocarpus encephaloides</name>
    <dbReference type="NCBI Taxonomy" id="45428"/>
    <lineage>
        <taxon>Eukaryota</taxon>
        <taxon>Fungi</taxon>
        <taxon>Dikarya</taxon>
        <taxon>Ascomycota</taxon>
        <taxon>Pezizomycotina</taxon>
        <taxon>Leotiomycetes</taxon>
        <taxon>Helotiales</taxon>
        <taxon>Helotiales incertae sedis</taxon>
        <taxon>Amylocarpus</taxon>
    </lineage>
</organism>
<feature type="region of interest" description="Disordered" evidence="11">
    <location>
        <begin position="37"/>
        <end position="106"/>
    </location>
</feature>
<comment type="cofactor">
    <cofactor evidence="2">
        <name>Mn(2+)</name>
        <dbReference type="ChEBI" id="CHEBI:29035"/>
    </cofactor>
</comment>
<evidence type="ECO:0000256" key="8">
    <source>
        <dbReference type="ARBA" id="ARBA00022801"/>
    </source>
</evidence>
<evidence type="ECO:0000256" key="1">
    <source>
        <dbReference type="ARBA" id="ARBA00000294"/>
    </source>
</evidence>
<feature type="domain" description="Peptidase M24" evidence="12">
    <location>
        <begin position="145"/>
        <end position="355"/>
    </location>
</feature>
<dbReference type="Gene3D" id="1.10.10.10">
    <property type="entry name" value="Winged helix-like DNA-binding domain superfamily/Winged helix DNA-binding domain"/>
    <property type="match status" value="1"/>
</dbReference>
<dbReference type="GO" id="GO:0046872">
    <property type="term" value="F:metal ion binding"/>
    <property type="evidence" value="ECO:0007669"/>
    <property type="project" value="UniProtKB-UniRule"/>
</dbReference>
<dbReference type="InterPro" id="IPR036005">
    <property type="entry name" value="Creatinase/aminopeptidase-like"/>
</dbReference>
<comment type="function">
    <text evidence="9 10">Cotranslationally removes the N-terminal methionine from nascent proteins. The N-terminal methionine is often cleaved when the second residue in the primary sequence is small and uncharged (Met-Ala-, Cys, Gly, Pro, Ser, Thr, or Val).</text>
</comment>
<evidence type="ECO:0000256" key="3">
    <source>
        <dbReference type="ARBA" id="ARBA00001954"/>
    </source>
</evidence>
<dbReference type="InterPro" id="IPR036388">
    <property type="entry name" value="WH-like_DNA-bd_sf"/>
</dbReference>
<feature type="binding site" evidence="9">
    <location>
        <position position="234"/>
    </location>
    <ligand>
        <name>a divalent metal cation</name>
        <dbReference type="ChEBI" id="CHEBI:60240"/>
        <label>1</label>
    </ligand>
</feature>
<evidence type="ECO:0000256" key="5">
    <source>
        <dbReference type="ARBA" id="ARBA00022490"/>
    </source>
</evidence>
<dbReference type="InterPro" id="IPR050247">
    <property type="entry name" value="Met_Aminopeptidase_Type2"/>
</dbReference>
<evidence type="ECO:0000313" key="14">
    <source>
        <dbReference type="Proteomes" id="UP000824998"/>
    </source>
</evidence>
<dbReference type="GO" id="GO:0004239">
    <property type="term" value="F:initiator methionyl aminopeptidase activity"/>
    <property type="evidence" value="ECO:0007669"/>
    <property type="project" value="UniProtKB-UniRule"/>
</dbReference>
<comment type="cofactor">
    <cofactor evidence="3">
        <name>Fe(2+)</name>
        <dbReference type="ChEBI" id="CHEBI:29033"/>
    </cofactor>
</comment>
<dbReference type="SUPFAM" id="SSF55920">
    <property type="entry name" value="Creatinase/aminopeptidase"/>
    <property type="match status" value="1"/>
</dbReference>
<dbReference type="HAMAP" id="MF_03175">
    <property type="entry name" value="MetAP_2_euk"/>
    <property type="match status" value="1"/>
</dbReference>
<evidence type="ECO:0000256" key="7">
    <source>
        <dbReference type="ARBA" id="ARBA00022723"/>
    </source>
</evidence>
<dbReference type="GO" id="GO:0005737">
    <property type="term" value="C:cytoplasm"/>
    <property type="evidence" value="ECO:0007669"/>
    <property type="project" value="UniProtKB-SubCell"/>
</dbReference>
<evidence type="ECO:0000256" key="4">
    <source>
        <dbReference type="ARBA" id="ARBA00022438"/>
    </source>
</evidence>
<comment type="caution">
    <text evidence="13">The sequence shown here is derived from an EMBL/GenBank/DDBJ whole genome shotgun (WGS) entry which is preliminary data.</text>
</comment>
<dbReference type="Proteomes" id="UP000824998">
    <property type="component" value="Unassembled WGS sequence"/>
</dbReference>
<dbReference type="PRINTS" id="PR00599">
    <property type="entry name" value="MAPEPTIDASE"/>
</dbReference>
<keyword evidence="8 9" id="KW-0378">Hydrolase</keyword>
<dbReference type="PANTHER" id="PTHR45777:SF2">
    <property type="entry name" value="METHIONINE AMINOPEPTIDASE 2"/>
    <property type="match status" value="1"/>
</dbReference>
<evidence type="ECO:0000256" key="9">
    <source>
        <dbReference type="HAMAP-Rule" id="MF_03175"/>
    </source>
</evidence>
<dbReference type="SUPFAM" id="SSF46785">
    <property type="entry name" value="Winged helix' DNA-binding domain"/>
    <property type="match status" value="1"/>
</dbReference>
<feature type="binding site" evidence="9">
    <location>
        <position position="322"/>
    </location>
    <ligand>
        <name>substrate</name>
    </ligand>
</feature>
<evidence type="ECO:0000256" key="11">
    <source>
        <dbReference type="SAM" id="MobiDB-lite"/>
    </source>
</evidence>